<reference evidence="6 7" key="1">
    <citation type="submission" date="2021-01" db="EMBL/GenBank/DDBJ databases">
        <title>Streptomyces acididurans sp. nov., isolated from a peat swamp forest soil.</title>
        <authorList>
            <person name="Chantavorakit T."/>
            <person name="Duangmal K."/>
        </authorList>
    </citation>
    <scope>NUCLEOTIDE SEQUENCE [LARGE SCALE GENOMIC DNA]</scope>
    <source>
        <strain evidence="6 7">KK5PA1</strain>
    </source>
</reference>
<dbReference type="InterPro" id="IPR013783">
    <property type="entry name" value="Ig-like_fold"/>
</dbReference>
<keyword evidence="7" id="KW-1185">Reference proteome</keyword>
<dbReference type="InterPro" id="IPR003305">
    <property type="entry name" value="CenC_carb-bd"/>
</dbReference>
<keyword evidence="4" id="KW-0732">Signal</keyword>
<evidence type="ECO:0000256" key="2">
    <source>
        <dbReference type="ARBA" id="ARBA00023295"/>
    </source>
</evidence>
<keyword evidence="1" id="KW-0378">Hydrolase</keyword>
<evidence type="ECO:0000313" key="7">
    <source>
        <dbReference type="Proteomes" id="UP000749040"/>
    </source>
</evidence>
<dbReference type="SMART" id="SM00060">
    <property type="entry name" value="FN3"/>
    <property type="match status" value="1"/>
</dbReference>
<dbReference type="CDD" id="cd00063">
    <property type="entry name" value="FN3"/>
    <property type="match status" value="1"/>
</dbReference>
<gene>
    <name evidence="6" type="ORF">ITX44_25255</name>
</gene>
<keyword evidence="3" id="KW-0119">Carbohydrate metabolism</keyword>
<proteinExistence type="predicted"/>
<dbReference type="Proteomes" id="UP000749040">
    <property type="component" value="Unassembled WGS sequence"/>
</dbReference>
<dbReference type="SUPFAM" id="SSF49265">
    <property type="entry name" value="Fibronectin type III"/>
    <property type="match status" value="1"/>
</dbReference>
<evidence type="ECO:0000256" key="4">
    <source>
        <dbReference type="SAM" id="SignalP"/>
    </source>
</evidence>
<dbReference type="Gene3D" id="2.60.40.10">
    <property type="entry name" value="Immunoglobulins"/>
    <property type="match status" value="1"/>
</dbReference>
<dbReference type="InterPro" id="IPR036116">
    <property type="entry name" value="FN3_sf"/>
</dbReference>
<dbReference type="InterPro" id="IPR003961">
    <property type="entry name" value="FN3_dom"/>
</dbReference>
<dbReference type="RefSeq" id="WP_205359657.1">
    <property type="nucleotide sequence ID" value="NZ_JADKYB010000014.1"/>
</dbReference>
<keyword evidence="2" id="KW-0326">Glycosidase</keyword>
<feature type="chain" id="PRO_5046584718" evidence="4">
    <location>
        <begin position="29"/>
        <end position="684"/>
    </location>
</feature>
<evidence type="ECO:0000256" key="3">
    <source>
        <dbReference type="ARBA" id="ARBA00023326"/>
    </source>
</evidence>
<keyword evidence="3" id="KW-0624">Polysaccharide degradation</keyword>
<comment type="caution">
    <text evidence="6">The sequence shown here is derived from an EMBL/GenBank/DDBJ whole genome shotgun (WGS) entry which is preliminary data.</text>
</comment>
<accession>A0ABS2TXV2</accession>
<dbReference type="EMBL" id="JADKYB010000014">
    <property type="protein sequence ID" value="MBM9507796.1"/>
    <property type="molecule type" value="Genomic_DNA"/>
</dbReference>
<evidence type="ECO:0000256" key="1">
    <source>
        <dbReference type="ARBA" id="ARBA00022801"/>
    </source>
</evidence>
<evidence type="ECO:0000313" key="6">
    <source>
        <dbReference type="EMBL" id="MBM9507796.1"/>
    </source>
</evidence>
<dbReference type="InterPro" id="IPR008979">
    <property type="entry name" value="Galactose-bd-like_sf"/>
</dbReference>
<feature type="domain" description="Fibronectin type-III" evidence="5">
    <location>
        <begin position="170"/>
        <end position="251"/>
    </location>
</feature>
<dbReference type="Gene3D" id="2.60.120.260">
    <property type="entry name" value="Galactose-binding domain-like"/>
    <property type="match status" value="1"/>
</dbReference>
<feature type="signal peptide" evidence="4">
    <location>
        <begin position="1"/>
        <end position="28"/>
    </location>
</feature>
<dbReference type="Pfam" id="PF02018">
    <property type="entry name" value="CBM_4_9"/>
    <property type="match status" value="1"/>
</dbReference>
<sequence>MVRSAYAAFVAVVLLLAGSLCLAGPARADGANLAANPGFETHDLTGWSCAPTASVVTSPVHSGSYALAASPTGSDTAQCAQTVAVQPNAAYTLSAYVEGAYVYLGADGYSSTWTPSATSWQQLSTSFTTGATTTSVTLYLHGWYAQGTYHADDVSLTGPGGGTTPQPPATPGGLAVTGTTSSSVTLSWNASSGATGYTVYQGSAKAASVTATTATIGGLAANTAYSFSVTATNSAGESARSAAVGATTQPTGSGGGPAAWHPSYLSIGTVYTPGSTVDSYFSTLKSHGPLPNYGYEYLIGGDFSNWAATTTTMVNHSEQFGMTPVLVDYGMNGNVDGTSVDFTNMQNASWLTTYFGALKNAASAAASAAPGKPVGWVIEPDMLGYLQQNYAASYGNDASRMPAATHAAYSAGVLASGTDPAFGDNLRGLTEAITYTIKKYDPAAFVGWQVNTWGVRDALKDTDSMGWTAGRQSVVNNATQVADFAKSADIGYHADFVAFDQWGQDFGILRDPNPAADIRYLNAAHWSNYLLYVQTIRQSVGLPAVLWQIPVGHLNSTRTPSPTYWNASGVFPDLDNVTAEQNEDSASTFFYGDSFTSSGNNLSFYSSNPGGDPKVSVSGSTVTWGSHIPDAAAAGVVAILFGAGTGTGTYGVPEMVGTNQTGPGDFGYWVTRTQSYLRSPAALP</sequence>
<dbReference type="Pfam" id="PF00041">
    <property type="entry name" value="fn3"/>
    <property type="match status" value="1"/>
</dbReference>
<dbReference type="SUPFAM" id="SSF49785">
    <property type="entry name" value="Galactose-binding domain-like"/>
    <property type="match status" value="1"/>
</dbReference>
<dbReference type="PROSITE" id="PS50853">
    <property type="entry name" value="FN3"/>
    <property type="match status" value="1"/>
</dbReference>
<protein>
    <submittedName>
        <fullName evidence="6">Carbohydrate binding domain-containing protein</fullName>
    </submittedName>
</protein>
<organism evidence="6 7">
    <name type="scientific">Actinacidiphila acididurans</name>
    <dbReference type="NCBI Taxonomy" id="2784346"/>
    <lineage>
        <taxon>Bacteria</taxon>
        <taxon>Bacillati</taxon>
        <taxon>Actinomycetota</taxon>
        <taxon>Actinomycetes</taxon>
        <taxon>Kitasatosporales</taxon>
        <taxon>Streptomycetaceae</taxon>
        <taxon>Actinacidiphila</taxon>
    </lineage>
</organism>
<name>A0ABS2TXV2_9ACTN</name>
<evidence type="ECO:0000259" key="5">
    <source>
        <dbReference type="PROSITE" id="PS50853"/>
    </source>
</evidence>